<protein>
    <submittedName>
        <fullName evidence="1">Uncharacterized protein</fullName>
    </submittedName>
</protein>
<name>A0A314LEB1_NICAT</name>
<dbReference type="Gramene" id="OIT39995">
    <property type="protein sequence ID" value="OIT39995"/>
    <property type="gene ID" value="A4A49_26439"/>
</dbReference>
<dbReference type="GO" id="GO:0016811">
    <property type="term" value="F:hydrolase activity, acting on carbon-nitrogen (but not peptide) bonds, in linear amides"/>
    <property type="evidence" value="ECO:0007669"/>
    <property type="project" value="InterPro"/>
</dbReference>
<dbReference type="CDD" id="cd01745">
    <property type="entry name" value="GATase1_2"/>
    <property type="match status" value="1"/>
</dbReference>
<organism evidence="1 2">
    <name type="scientific">Nicotiana attenuata</name>
    <name type="common">Coyote tobacco</name>
    <dbReference type="NCBI Taxonomy" id="49451"/>
    <lineage>
        <taxon>Eukaryota</taxon>
        <taxon>Viridiplantae</taxon>
        <taxon>Streptophyta</taxon>
        <taxon>Embryophyta</taxon>
        <taxon>Tracheophyta</taxon>
        <taxon>Spermatophyta</taxon>
        <taxon>Magnoliopsida</taxon>
        <taxon>eudicotyledons</taxon>
        <taxon>Gunneridae</taxon>
        <taxon>Pentapetalae</taxon>
        <taxon>asterids</taxon>
        <taxon>lamiids</taxon>
        <taxon>Solanales</taxon>
        <taxon>Solanaceae</taxon>
        <taxon>Nicotianoideae</taxon>
        <taxon>Nicotianeae</taxon>
        <taxon>Nicotiana</taxon>
    </lineage>
</organism>
<dbReference type="GO" id="GO:0005829">
    <property type="term" value="C:cytosol"/>
    <property type="evidence" value="ECO:0007669"/>
    <property type="project" value="TreeGrafter"/>
</dbReference>
<dbReference type="InterPro" id="IPR044668">
    <property type="entry name" value="PuuD-like"/>
</dbReference>
<dbReference type="SUPFAM" id="SSF52317">
    <property type="entry name" value="Class I glutamine amidotransferase-like"/>
    <property type="match status" value="1"/>
</dbReference>
<dbReference type="AlphaFoldDB" id="A0A314LEB1"/>
<reference evidence="1" key="1">
    <citation type="submission" date="2016-11" db="EMBL/GenBank/DDBJ databases">
        <title>The genome of Nicotiana attenuata.</title>
        <authorList>
            <person name="Xu S."/>
            <person name="Brockmoeller T."/>
            <person name="Gaquerel E."/>
            <person name="Navarro A."/>
            <person name="Kuhl H."/>
            <person name="Gase K."/>
            <person name="Ling Z."/>
            <person name="Zhou W."/>
            <person name="Kreitzer C."/>
            <person name="Stanke M."/>
            <person name="Tang H."/>
            <person name="Lyons E."/>
            <person name="Pandey P."/>
            <person name="Pandey S.P."/>
            <person name="Timmermann B."/>
            <person name="Baldwin I.T."/>
        </authorList>
    </citation>
    <scope>NUCLEOTIDE SEQUENCE [LARGE SCALE GENOMIC DNA]</scope>
    <source>
        <strain evidence="1">UT</strain>
    </source>
</reference>
<keyword evidence="2" id="KW-1185">Reference proteome</keyword>
<dbReference type="Gene3D" id="3.40.50.880">
    <property type="match status" value="1"/>
</dbReference>
<gene>
    <name evidence="1" type="ORF">A4A49_26439</name>
</gene>
<dbReference type="EMBL" id="MJEQ01000061">
    <property type="protein sequence ID" value="OIT39995.1"/>
    <property type="molecule type" value="Genomic_DNA"/>
</dbReference>
<dbReference type="KEGG" id="nau:109237374"/>
<proteinExistence type="predicted"/>
<comment type="caution">
    <text evidence="1">The sequence shown here is derived from an EMBL/GenBank/DDBJ whole genome shotgun (WGS) entry which is preliminary data.</text>
</comment>
<dbReference type="Pfam" id="PF07722">
    <property type="entry name" value="Peptidase_C26"/>
    <property type="match status" value="1"/>
</dbReference>
<dbReference type="PANTHER" id="PTHR43235">
    <property type="entry name" value="GLUTAMINE AMIDOTRANSFERASE PB2B2.05-RELATED"/>
    <property type="match status" value="1"/>
</dbReference>
<sequence length="423" mass="48189">MAAHLSVVLPRVLIVSRRTVRKNKFVDFVGEYHLDLIVSYGAVPVIVPRVSGVHMLLDSFEPIHGVLLCEGEDIDPSLYNDELSDLSSEELEEIRRLHASDTAIDKEKDTIELRLAKLCLERNIPYLGICRGSQVLNVACGGTLLQDIGKEISINLPENQRVSHMDYDNYDGHRHVINVVAKTPLHHWFKDSLEDEKMEISVNSYHHQGVKKLAQRFVPMAFAPDGLIEGFYDPDAYNPTEGKFIMGLQFHPERMRQSDTDEFDYPGCTFAYQEFVKAVVAYQKKLINRIQKPLKLNQEMEKKRKIIVRSFSLARDIYERGRTMQPSKTADLDAGAEFLESNTALSLAQEARLMQMGATVRNASSYLEKLKMNEEKEALARKVMGKMSMEQLSDLKSFYHMMGQICSEVLEKKLQGIVNEVAF</sequence>
<dbReference type="PANTHER" id="PTHR43235:SF1">
    <property type="entry name" value="GLUTAMINE AMIDOTRANSFERASE PB2B2.05-RELATED"/>
    <property type="match status" value="1"/>
</dbReference>
<dbReference type="PROSITE" id="PS51273">
    <property type="entry name" value="GATASE_TYPE_1"/>
    <property type="match status" value="1"/>
</dbReference>
<dbReference type="OrthoDB" id="1724632at2759"/>
<evidence type="ECO:0000313" key="1">
    <source>
        <dbReference type="EMBL" id="OIT39995.1"/>
    </source>
</evidence>
<dbReference type="InterPro" id="IPR029062">
    <property type="entry name" value="Class_I_gatase-like"/>
</dbReference>
<dbReference type="Proteomes" id="UP000187609">
    <property type="component" value="Unassembled WGS sequence"/>
</dbReference>
<accession>A0A314LEB1</accession>
<dbReference type="SMR" id="A0A314LEB1"/>
<evidence type="ECO:0000313" key="2">
    <source>
        <dbReference type="Proteomes" id="UP000187609"/>
    </source>
</evidence>
<dbReference type="InterPro" id="IPR011697">
    <property type="entry name" value="Peptidase_C26"/>
</dbReference>